<proteinExistence type="predicted"/>
<protein>
    <recommendedName>
        <fullName evidence="6">Protein kinase domain-containing protein</fullName>
    </recommendedName>
</protein>
<dbReference type="PANTHER" id="PTHR24346">
    <property type="entry name" value="MAP/MICROTUBULE AFFINITY-REGULATING KINASE"/>
    <property type="match status" value="1"/>
</dbReference>
<accession>A0ABR2GQW7</accession>
<gene>
    <name evidence="7" type="ORF">M9Y10_039681</name>
</gene>
<keyword evidence="5" id="KW-0067">ATP-binding</keyword>
<keyword evidence="3" id="KW-0547">Nucleotide-binding</keyword>
<dbReference type="EMBL" id="JAPFFF010000066">
    <property type="protein sequence ID" value="KAK8836340.1"/>
    <property type="molecule type" value="Genomic_DNA"/>
</dbReference>
<keyword evidence="2" id="KW-0808">Transferase</keyword>
<evidence type="ECO:0000256" key="2">
    <source>
        <dbReference type="ARBA" id="ARBA00022679"/>
    </source>
</evidence>
<evidence type="ECO:0000256" key="5">
    <source>
        <dbReference type="ARBA" id="ARBA00022840"/>
    </source>
</evidence>
<dbReference type="Gene3D" id="1.10.510.10">
    <property type="entry name" value="Transferase(Phosphotransferase) domain 1"/>
    <property type="match status" value="1"/>
</dbReference>
<dbReference type="Pfam" id="PF00069">
    <property type="entry name" value="Pkinase"/>
    <property type="match status" value="1"/>
</dbReference>
<keyword evidence="1" id="KW-0723">Serine/threonine-protein kinase</keyword>
<keyword evidence="8" id="KW-1185">Reference proteome</keyword>
<dbReference type="PROSITE" id="PS50011">
    <property type="entry name" value="PROTEIN_KINASE_DOM"/>
    <property type="match status" value="1"/>
</dbReference>
<evidence type="ECO:0000256" key="4">
    <source>
        <dbReference type="ARBA" id="ARBA00022777"/>
    </source>
</evidence>
<comment type="caution">
    <text evidence="7">The sequence shown here is derived from an EMBL/GenBank/DDBJ whole genome shotgun (WGS) entry which is preliminary data.</text>
</comment>
<dbReference type="InterPro" id="IPR011009">
    <property type="entry name" value="Kinase-like_dom_sf"/>
</dbReference>
<dbReference type="InterPro" id="IPR000719">
    <property type="entry name" value="Prot_kinase_dom"/>
</dbReference>
<evidence type="ECO:0000313" key="8">
    <source>
        <dbReference type="Proteomes" id="UP001470230"/>
    </source>
</evidence>
<feature type="domain" description="Protein kinase" evidence="6">
    <location>
        <begin position="21"/>
        <end position="277"/>
    </location>
</feature>
<evidence type="ECO:0000256" key="1">
    <source>
        <dbReference type="ARBA" id="ARBA00022527"/>
    </source>
</evidence>
<evidence type="ECO:0000259" key="6">
    <source>
        <dbReference type="PROSITE" id="PS50011"/>
    </source>
</evidence>
<sequence>MIETHTNNGYCIRIPESFHGYNVINFIGCGSTSSVCLVQNELTGELFSSKIIPKRYIRENQLLYQIKKEISIMKTIDHPNIVKFIESFELKTIYNEIYIIIIMEYCENGDLCSYINERGFENEEQKEKIIHDLLKSIQYLHNRCIAHGDIKLENILLDSEFNAKLTDFGYCKTKKIMGDYSKSGTLYYAAPELLVHGKYNTLKADIWSIGILLYCIQLKNFPFRRGSDQYIVDQIVSNNLNFESDLSDDYRSVIEKCTLMDAEKRPTIHELLENECFSWNKKKIGESNQEKRELFANEITNLQKYSKSNSYCSLFCINSTK</sequence>
<dbReference type="InterPro" id="IPR008271">
    <property type="entry name" value="Ser/Thr_kinase_AS"/>
</dbReference>
<name>A0ABR2GQW7_9EUKA</name>
<evidence type="ECO:0000313" key="7">
    <source>
        <dbReference type="EMBL" id="KAK8836340.1"/>
    </source>
</evidence>
<dbReference type="Proteomes" id="UP001470230">
    <property type="component" value="Unassembled WGS sequence"/>
</dbReference>
<dbReference type="SMART" id="SM00220">
    <property type="entry name" value="S_TKc"/>
    <property type="match status" value="1"/>
</dbReference>
<dbReference type="SUPFAM" id="SSF56112">
    <property type="entry name" value="Protein kinase-like (PK-like)"/>
    <property type="match status" value="1"/>
</dbReference>
<reference evidence="7 8" key="1">
    <citation type="submission" date="2024-04" db="EMBL/GenBank/DDBJ databases">
        <title>Tritrichomonas musculus Genome.</title>
        <authorList>
            <person name="Alves-Ferreira E."/>
            <person name="Grigg M."/>
            <person name="Lorenzi H."/>
            <person name="Galac M."/>
        </authorList>
    </citation>
    <scope>NUCLEOTIDE SEQUENCE [LARGE SCALE GENOMIC DNA]</scope>
    <source>
        <strain evidence="7 8">EAF2021</strain>
    </source>
</reference>
<evidence type="ECO:0000256" key="3">
    <source>
        <dbReference type="ARBA" id="ARBA00022741"/>
    </source>
</evidence>
<dbReference type="PROSITE" id="PS00108">
    <property type="entry name" value="PROTEIN_KINASE_ST"/>
    <property type="match status" value="1"/>
</dbReference>
<organism evidence="7 8">
    <name type="scientific">Tritrichomonas musculus</name>
    <dbReference type="NCBI Taxonomy" id="1915356"/>
    <lineage>
        <taxon>Eukaryota</taxon>
        <taxon>Metamonada</taxon>
        <taxon>Parabasalia</taxon>
        <taxon>Tritrichomonadida</taxon>
        <taxon>Tritrichomonadidae</taxon>
        <taxon>Tritrichomonas</taxon>
    </lineage>
</organism>
<dbReference type="PANTHER" id="PTHR24346:SF82">
    <property type="entry name" value="KP78A-RELATED"/>
    <property type="match status" value="1"/>
</dbReference>
<keyword evidence="4" id="KW-0418">Kinase</keyword>